<dbReference type="Proteomes" id="UP000466442">
    <property type="component" value="Unassembled WGS sequence"/>
</dbReference>
<evidence type="ECO:0000256" key="5">
    <source>
        <dbReference type="ARBA" id="ARBA00023329"/>
    </source>
</evidence>
<evidence type="ECO:0000259" key="6">
    <source>
        <dbReference type="Pfam" id="PF04840"/>
    </source>
</evidence>
<evidence type="ECO:0000256" key="3">
    <source>
        <dbReference type="ARBA" id="ARBA00004603"/>
    </source>
</evidence>
<protein>
    <recommendedName>
        <fullName evidence="6">Vps16 C-terminal domain-containing protein</fullName>
    </recommendedName>
</protein>
<evidence type="ECO:0000256" key="2">
    <source>
        <dbReference type="ARBA" id="ARBA00004541"/>
    </source>
</evidence>
<dbReference type="GO" id="GO:0006886">
    <property type="term" value="P:intracellular protein transport"/>
    <property type="evidence" value="ECO:0007669"/>
    <property type="project" value="InterPro"/>
</dbReference>
<keyword evidence="4" id="KW-0967">Endosome</keyword>
<dbReference type="PANTHER" id="PTHR13364">
    <property type="entry name" value="DEFECTIVE SPERMATOGENESIS PROTEIN 39"/>
    <property type="match status" value="1"/>
</dbReference>
<dbReference type="InterPro" id="IPR040057">
    <property type="entry name" value="Spe-39"/>
</dbReference>
<dbReference type="GO" id="GO:0005770">
    <property type="term" value="C:late endosome"/>
    <property type="evidence" value="ECO:0007669"/>
    <property type="project" value="UniProtKB-SubCell"/>
</dbReference>
<keyword evidence="8" id="KW-1185">Reference proteome</keyword>
<evidence type="ECO:0000313" key="8">
    <source>
        <dbReference type="Proteomes" id="UP000466442"/>
    </source>
</evidence>
<dbReference type="Pfam" id="PF04840">
    <property type="entry name" value="Vps16_C"/>
    <property type="match status" value="1"/>
</dbReference>
<comment type="caution">
    <text evidence="7">The sequence shown here is derived from an EMBL/GenBank/DDBJ whole genome shotgun (WGS) entry which is preliminary data.</text>
</comment>
<gene>
    <name evidence="7" type="ORF">GE061_012070</name>
</gene>
<accession>A0A8S9XRJ7</accession>
<comment type="subcellular location">
    <subcellularLocation>
        <location evidence="2">Cytoplasmic vesicle</location>
    </subcellularLocation>
    <subcellularLocation>
        <location evidence="1">Early endosome</location>
    </subcellularLocation>
    <subcellularLocation>
        <location evidence="3">Late endosome</location>
    </subcellularLocation>
</comment>
<keyword evidence="5" id="KW-0968">Cytoplasmic vesicle</keyword>
<dbReference type="PANTHER" id="PTHR13364:SF6">
    <property type="entry name" value="SPERMATOGENESIS-DEFECTIVE PROTEIN 39 HOMOLOG"/>
    <property type="match status" value="1"/>
</dbReference>
<proteinExistence type="predicted"/>
<sequence length="447" mass="50668">MAEKEGYWYESAVQQTSRNFFEDESSATKMCGVSLGGTAKLSQQIKAGLGGIGTDRYPVDSLSGSLSGLVLKGDEEKVDLELHQLIPERTLQKIMDADNEDFSFITHSLTTEKEELRMLRRHYESRWSPPEVDSVVTASLLGRPYSLEHYKSLKHKKELLKAAEMIGDGDLILNVILFLNRTLKKKLFHDILAASPVAVQHYTNYLATTKQIPVLTDTLEMLGRSRDAAMKLYFEACTNPQRMLQRLRVCSRNHFTETKDKTVLDNFIRLLEWQETYDGGKLLGSSVATCLSDLCLNHWELPKTSPHCPAAFCQNQVVSDRLYQWAALIARGKRQAWADIDGIFLTKGWLGGKKAKTDLPMEEVVSCMSRLGAPQTLLSSYMEFVDNLDKRLSLAKKLQCHRSAIDTYIALKDRLSLLSYKANLVPQSEDYIYAEQSLRNPAIRWKN</sequence>
<evidence type="ECO:0000256" key="4">
    <source>
        <dbReference type="ARBA" id="ARBA00022753"/>
    </source>
</evidence>
<feature type="domain" description="Vps16 C-terminal" evidence="6">
    <location>
        <begin position="153"/>
        <end position="291"/>
    </location>
</feature>
<dbReference type="AlphaFoldDB" id="A0A8S9XRJ7"/>
<organism evidence="7 8">
    <name type="scientific">Apolygus lucorum</name>
    <name type="common">Small green plant bug</name>
    <name type="synonym">Lygocoris lucorum</name>
    <dbReference type="NCBI Taxonomy" id="248454"/>
    <lineage>
        <taxon>Eukaryota</taxon>
        <taxon>Metazoa</taxon>
        <taxon>Ecdysozoa</taxon>
        <taxon>Arthropoda</taxon>
        <taxon>Hexapoda</taxon>
        <taxon>Insecta</taxon>
        <taxon>Pterygota</taxon>
        <taxon>Neoptera</taxon>
        <taxon>Paraneoptera</taxon>
        <taxon>Hemiptera</taxon>
        <taxon>Heteroptera</taxon>
        <taxon>Panheteroptera</taxon>
        <taxon>Cimicomorpha</taxon>
        <taxon>Miridae</taxon>
        <taxon>Mirini</taxon>
        <taxon>Apolygus</taxon>
    </lineage>
</organism>
<reference evidence="7" key="1">
    <citation type="journal article" date="2021" name="Mol. Ecol. Resour.">
        <title>Apolygus lucorum genome provides insights into omnivorousness and mesophyll feeding.</title>
        <authorList>
            <person name="Liu Y."/>
            <person name="Liu H."/>
            <person name="Wang H."/>
            <person name="Huang T."/>
            <person name="Liu B."/>
            <person name="Yang B."/>
            <person name="Yin L."/>
            <person name="Li B."/>
            <person name="Zhang Y."/>
            <person name="Zhang S."/>
            <person name="Jiang F."/>
            <person name="Zhang X."/>
            <person name="Ren Y."/>
            <person name="Wang B."/>
            <person name="Wang S."/>
            <person name="Lu Y."/>
            <person name="Wu K."/>
            <person name="Fan W."/>
            <person name="Wang G."/>
        </authorList>
    </citation>
    <scope>NUCLEOTIDE SEQUENCE</scope>
    <source>
        <strain evidence="7">12Hb</strain>
    </source>
</reference>
<evidence type="ECO:0000256" key="1">
    <source>
        <dbReference type="ARBA" id="ARBA00004412"/>
    </source>
</evidence>
<dbReference type="EMBL" id="WIXP02000004">
    <property type="protein sequence ID" value="KAF6211557.1"/>
    <property type="molecule type" value="Genomic_DNA"/>
</dbReference>
<dbReference type="GO" id="GO:0005769">
    <property type="term" value="C:early endosome"/>
    <property type="evidence" value="ECO:0007669"/>
    <property type="project" value="UniProtKB-SubCell"/>
</dbReference>
<evidence type="ECO:0000313" key="7">
    <source>
        <dbReference type="EMBL" id="KAF6211557.1"/>
    </source>
</evidence>
<dbReference type="InterPro" id="IPR006925">
    <property type="entry name" value="Vps16_C"/>
</dbReference>
<dbReference type="OrthoDB" id="9977282at2759"/>
<dbReference type="GO" id="GO:0007034">
    <property type="term" value="P:vacuolar transport"/>
    <property type="evidence" value="ECO:0007669"/>
    <property type="project" value="TreeGrafter"/>
</dbReference>
<name>A0A8S9XRJ7_APOLU</name>